<dbReference type="EMBL" id="JAQQWL010000013">
    <property type="protein sequence ID" value="KAK8043082.1"/>
    <property type="molecule type" value="Genomic_DNA"/>
</dbReference>
<gene>
    <name evidence="2" type="ORF">PG994_013565</name>
</gene>
<feature type="compositionally biased region" description="Low complexity" evidence="1">
    <location>
        <begin position="93"/>
        <end position="106"/>
    </location>
</feature>
<feature type="region of interest" description="Disordered" evidence="1">
    <location>
        <begin position="1"/>
        <end position="116"/>
    </location>
</feature>
<sequence length="351" mass="38385">MSRASQPQHPGGGSSHSQNGQLILHPQAHPQSSHHSSHPASAAGATGHQPTAQPSLHTPGGGARHVRFASPDPGLPLSAHPGVNPNAGQAPFGQNYPGQGGQNYYANPPPAMGPPAQQPPPAYPYYQQYGGAPARPARWQDRPIEVALPNSLVFHCNRADILFHLPATRQEPFGRRLYPYAYLAPANRTPAAEDGLRHLFRQLEQYRLQAIPVRLFDRAADLLDRADCARAGYYAASRLFVGLCAVLDKEWGLGCSDALLNQIDEFALFLMEGYDAAFNQPRVLVDLLNAYSQVFQPSTPRHLQTVRAVWRALPLFARSMVAQSLWGRTATAPKTSSRSAFVRILRDMSLF</sequence>
<feature type="compositionally biased region" description="Low complexity" evidence="1">
    <location>
        <begin position="25"/>
        <end position="43"/>
    </location>
</feature>
<evidence type="ECO:0000256" key="1">
    <source>
        <dbReference type="SAM" id="MobiDB-lite"/>
    </source>
</evidence>
<dbReference type="RefSeq" id="XP_066709935.1">
    <property type="nucleotide sequence ID" value="XM_066864974.1"/>
</dbReference>
<dbReference type="Proteomes" id="UP001480595">
    <property type="component" value="Unassembled WGS sequence"/>
</dbReference>
<name>A0ABR1T903_9PEZI</name>
<evidence type="ECO:0000313" key="3">
    <source>
        <dbReference type="Proteomes" id="UP001480595"/>
    </source>
</evidence>
<reference evidence="2 3" key="1">
    <citation type="submission" date="2023-01" db="EMBL/GenBank/DDBJ databases">
        <title>Analysis of 21 Apiospora genomes using comparative genomics revels a genus with tremendous synthesis potential of carbohydrate active enzymes and secondary metabolites.</title>
        <authorList>
            <person name="Sorensen T."/>
        </authorList>
    </citation>
    <scope>NUCLEOTIDE SEQUENCE [LARGE SCALE GENOMIC DNA]</scope>
    <source>
        <strain evidence="2 3">CBS 135458</strain>
    </source>
</reference>
<organism evidence="2 3">
    <name type="scientific">Apiospora phragmitis</name>
    <dbReference type="NCBI Taxonomy" id="2905665"/>
    <lineage>
        <taxon>Eukaryota</taxon>
        <taxon>Fungi</taxon>
        <taxon>Dikarya</taxon>
        <taxon>Ascomycota</taxon>
        <taxon>Pezizomycotina</taxon>
        <taxon>Sordariomycetes</taxon>
        <taxon>Xylariomycetidae</taxon>
        <taxon>Amphisphaeriales</taxon>
        <taxon>Apiosporaceae</taxon>
        <taxon>Apiospora</taxon>
    </lineage>
</organism>
<dbReference type="GeneID" id="92098037"/>
<proteinExistence type="predicted"/>
<protein>
    <submittedName>
        <fullName evidence="2">Uncharacterized protein</fullName>
    </submittedName>
</protein>
<comment type="caution">
    <text evidence="2">The sequence shown here is derived from an EMBL/GenBank/DDBJ whole genome shotgun (WGS) entry which is preliminary data.</text>
</comment>
<keyword evidence="3" id="KW-1185">Reference proteome</keyword>
<feature type="compositionally biased region" description="Pro residues" evidence="1">
    <location>
        <begin position="107"/>
        <end position="116"/>
    </location>
</feature>
<evidence type="ECO:0000313" key="2">
    <source>
        <dbReference type="EMBL" id="KAK8043082.1"/>
    </source>
</evidence>
<accession>A0ABR1T903</accession>